<feature type="transmembrane region" description="Helical" evidence="7">
    <location>
        <begin position="101"/>
        <end position="120"/>
    </location>
</feature>
<dbReference type="InterPro" id="IPR045062">
    <property type="entry name" value="Cyt_c_biogenesis_CcsA/CcmC"/>
</dbReference>
<accession>A0A7W9GQG3</accession>
<feature type="transmembrane region" description="Helical" evidence="7">
    <location>
        <begin position="243"/>
        <end position="267"/>
    </location>
</feature>
<evidence type="ECO:0000256" key="3">
    <source>
        <dbReference type="ARBA" id="ARBA00022748"/>
    </source>
</evidence>
<name>A0A7W9GQG3_9ACTN</name>
<dbReference type="AlphaFoldDB" id="A0A7W9GQG3"/>
<feature type="region of interest" description="Disordered" evidence="6">
    <location>
        <begin position="64"/>
        <end position="85"/>
    </location>
</feature>
<keyword evidence="2 7" id="KW-0812">Transmembrane</keyword>
<sequence>MDLDAVAEWSRYVVVVAVLVYLAAWLAFCAEGGLRSRLRRSAEVAAAERSADRLNELIAVGGSSSTVSGASAGAGAGASEAGPGDAEIEERADRLGRNGRVLFGLATLVLAAGVVMRGVGTGRTPWANMYEFSITGALVASIVFLVLARTVVGKVVAVWAVLLIFVTVGLAATFLYVPPGPLQPALQSYWLVIHVGCAVLAFGLFTVSAVVSALQIVSERAADRGRTSGFGASLPDSGALDRLAYRLTAIGFPIWTFGPLILGAIWAEVSWGRYWGWDPKEVWALITWLAYAAYLHARATAGWKGSKASVVALVGYATVLFSYFGVNILFNGLHSYGGL</sequence>
<dbReference type="PANTHER" id="PTHR30071:SF1">
    <property type="entry name" value="CYTOCHROME B_B6 PROTEIN-RELATED"/>
    <property type="match status" value="1"/>
</dbReference>
<keyword evidence="10" id="KW-1185">Reference proteome</keyword>
<feature type="transmembrane region" description="Helical" evidence="7">
    <location>
        <begin position="155"/>
        <end position="177"/>
    </location>
</feature>
<keyword evidence="4 7" id="KW-1133">Transmembrane helix</keyword>
<organism evidence="9 10">
    <name type="scientific">Jiangella mangrovi</name>
    <dbReference type="NCBI Taxonomy" id="1524084"/>
    <lineage>
        <taxon>Bacteria</taxon>
        <taxon>Bacillati</taxon>
        <taxon>Actinomycetota</taxon>
        <taxon>Actinomycetes</taxon>
        <taxon>Jiangellales</taxon>
        <taxon>Jiangellaceae</taxon>
        <taxon>Jiangella</taxon>
    </lineage>
</organism>
<dbReference type="PANTHER" id="PTHR30071">
    <property type="entry name" value="HEME EXPORTER PROTEIN C"/>
    <property type="match status" value="1"/>
</dbReference>
<protein>
    <submittedName>
        <fullName evidence="9">Cytochrome c-type biogenesis protein CcsB</fullName>
    </submittedName>
</protein>
<dbReference type="NCBIfam" id="TIGR03144">
    <property type="entry name" value="cytochr_II_ccsB"/>
    <property type="match status" value="1"/>
</dbReference>
<evidence type="ECO:0000256" key="4">
    <source>
        <dbReference type="ARBA" id="ARBA00022989"/>
    </source>
</evidence>
<feature type="transmembrane region" description="Helical" evidence="7">
    <location>
        <begin position="282"/>
        <end position="301"/>
    </location>
</feature>
<keyword evidence="5 7" id="KW-0472">Membrane</keyword>
<dbReference type="Pfam" id="PF01578">
    <property type="entry name" value="Cytochrom_C_asm"/>
    <property type="match status" value="1"/>
</dbReference>
<reference evidence="9 10" key="1">
    <citation type="submission" date="2020-08" db="EMBL/GenBank/DDBJ databases">
        <title>Sequencing the genomes of 1000 actinobacteria strains.</title>
        <authorList>
            <person name="Klenk H.-P."/>
        </authorList>
    </citation>
    <scope>NUCLEOTIDE SEQUENCE [LARGE SCALE GENOMIC DNA]</scope>
    <source>
        <strain evidence="9 10">DSM 102122</strain>
    </source>
</reference>
<dbReference type="InterPro" id="IPR002541">
    <property type="entry name" value="Cyt_c_assembly"/>
</dbReference>
<evidence type="ECO:0000256" key="6">
    <source>
        <dbReference type="SAM" id="MobiDB-lite"/>
    </source>
</evidence>
<dbReference type="GO" id="GO:0020037">
    <property type="term" value="F:heme binding"/>
    <property type="evidence" value="ECO:0007669"/>
    <property type="project" value="InterPro"/>
</dbReference>
<gene>
    <name evidence="9" type="ORF">HD601_002592</name>
</gene>
<evidence type="ECO:0000256" key="7">
    <source>
        <dbReference type="SAM" id="Phobius"/>
    </source>
</evidence>
<evidence type="ECO:0000256" key="5">
    <source>
        <dbReference type="ARBA" id="ARBA00023136"/>
    </source>
</evidence>
<evidence type="ECO:0000256" key="1">
    <source>
        <dbReference type="ARBA" id="ARBA00004141"/>
    </source>
</evidence>
<dbReference type="EMBL" id="JACHMM010000001">
    <property type="protein sequence ID" value="MBB5788017.1"/>
    <property type="molecule type" value="Genomic_DNA"/>
</dbReference>
<comment type="caution">
    <text evidence="9">The sequence shown here is derived from an EMBL/GenBank/DDBJ whole genome shotgun (WGS) entry which is preliminary data.</text>
</comment>
<keyword evidence="3" id="KW-0201">Cytochrome c-type biogenesis</keyword>
<feature type="transmembrane region" description="Helical" evidence="7">
    <location>
        <begin position="12"/>
        <end position="30"/>
    </location>
</feature>
<feature type="transmembrane region" description="Helical" evidence="7">
    <location>
        <begin position="189"/>
        <end position="217"/>
    </location>
</feature>
<dbReference type="Proteomes" id="UP000542813">
    <property type="component" value="Unassembled WGS sequence"/>
</dbReference>
<dbReference type="GO" id="GO:0017004">
    <property type="term" value="P:cytochrome complex assembly"/>
    <property type="evidence" value="ECO:0007669"/>
    <property type="project" value="UniProtKB-KW"/>
</dbReference>
<evidence type="ECO:0000259" key="8">
    <source>
        <dbReference type="Pfam" id="PF01578"/>
    </source>
</evidence>
<evidence type="ECO:0000256" key="2">
    <source>
        <dbReference type="ARBA" id="ARBA00022692"/>
    </source>
</evidence>
<evidence type="ECO:0000313" key="10">
    <source>
        <dbReference type="Proteomes" id="UP000542813"/>
    </source>
</evidence>
<feature type="domain" description="Cytochrome c assembly protein" evidence="8">
    <location>
        <begin position="126"/>
        <end position="334"/>
    </location>
</feature>
<comment type="subcellular location">
    <subcellularLocation>
        <location evidence="1">Membrane</location>
        <topology evidence="1">Multi-pass membrane protein</topology>
    </subcellularLocation>
</comment>
<dbReference type="RefSeq" id="WP_184822460.1">
    <property type="nucleotide sequence ID" value="NZ_JACHMM010000001.1"/>
</dbReference>
<evidence type="ECO:0000313" key="9">
    <source>
        <dbReference type="EMBL" id="MBB5788017.1"/>
    </source>
</evidence>
<feature type="transmembrane region" description="Helical" evidence="7">
    <location>
        <begin position="132"/>
        <end position="148"/>
    </location>
</feature>
<dbReference type="InterPro" id="IPR017562">
    <property type="entry name" value="Cyt_c_biogenesis_CcsA"/>
</dbReference>
<feature type="transmembrane region" description="Helical" evidence="7">
    <location>
        <begin position="308"/>
        <end position="330"/>
    </location>
</feature>
<dbReference type="GO" id="GO:0005886">
    <property type="term" value="C:plasma membrane"/>
    <property type="evidence" value="ECO:0007669"/>
    <property type="project" value="TreeGrafter"/>
</dbReference>
<proteinExistence type="predicted"/>